<keyword evidence="1" id="KW-0547">Nucleotide-binding</keyword>
<protein>
    <submittedName>
        <fullName evidence="10">HIT-like protein</fullName>
    </submittedName>
</protein>
<feature type="binding site" evidence="5">
    <location>
        <position position="86"/>
    </location>
    <ligand>
        <name>substrate</name>
    </ligand>
</feature>
<accession>A0A1Y2CID2</accession>
<feature type="binding site" evidence="5">
    <location>
        <position position="30"/>
    </location>
    <ligand>
        <name>substrate</name>
    </ligand>
</feature>
<dbReference type="FunFam" id="3.30.428.10:FF:000011">
    <property type="entry name" value="Fragile histidine triad"/>
    <property type="match status" value="1"/>
</dbReference>
<gene>
    <name evidence="10" type="ORF">LY90DRAFT_457583</name>
</gene>
<feature type="region of interest" description="Disordered" evidence="8">
    <location>
        <begin position="121"/>
        <end position="149"/>
    </location>
</feature>
<reference evidence="10 11" key="1">
    <citation type="submission" date="2016-08" db="EMBL/GenBank/DDBJ databases">
        <title>A Parts List for Fungal Cellulosomes Revealed by Comparative Genomics.</title>
        <authorList>
            <consortium name="DOE Joint Genome Institute"/>
            <person name="Haitjema C.H."/>
            <person name="Gilmore S.P."/>
            <person name="Henske J.K."/>
            <person name="Solomon K.V."/>
            <person name="De Groot R."/>
            <person name="Kuo A."/>
            <person name="Mondo S.J."/>
            <person name="Salamov A.A."/>
            <person name="Labutti K."/>
            <person name="Zhao Z."/>
            <person name="Chiniquy J."/>
            <person name="Barry K."/>
            <person name="Brewer H.M."/>
            <person name="Purvine S.O."/>
            <person name="Wright A.T."/>
            <person name="Boxma B."/>
            <person name="Van Alen T."/>
            <person name="Hackstein J.H."/>
            <person name="Baker S.E."/>
            <person name="Grigoriev I.V."/>
            <person name="O'Malley M.A."/>
        </authorList>
    </citation>
    <scope>NUCLEOTIDE SEQUENCE [LARGE SCALE GENOMIC DNA]</scope>
    <source>
        <strain evidence="10 11">G1</strain>
    </source>
</reference>
<dbReference type="OrthoDB" id="680339at2759"/>
<dbReference type="CDD" id="cd01275">
    <property type="entry name" value="FHIT"/>
    <property type="match status" value="1"/>
</dbReference>
<feature type="binding site" evidence="5">
    <location>
        <position position="101"/>
    </location>
    <ligand>
        <name>substrate</name>
    </ligand>
</feature>
<dbReference type="PRINTS" id="PR00332">
    <property type="entry name" value="HISTRIAD"/>
</dbReference>
<evidence type="ECO:0000256" key="1">
    <source>
        <dbReference type="ARBA" id="ARBA00022741"/>
    </source>
</evidence>
<dbReference type="STRING" id="1754190.A0A1Y2CID2"/>
<dbReference type="SUPFAM" id="SSF54197">
    <property type="entry name" value="HIT-like"/>
    <property type="match status" value="1"/>
</dbReference>
<dbReference type="GO" id="GO:0000166">
    <property type="term" value="F:nucleotide binding"/>
    <property type="evidence" value="ECO:0007669"/>
    <property type="project" value="UniProtKB-KW"/>
</dbReference>
<evidence type="ECO:0000256" key="2">
    <source>
        <dbReference type="ARBA" id="ARBA00022801"/>
    </source>
</evidence>
<dbReference type="EMBL" id="MCOG01000107">
    <property type="protein sequence ID" value="ORY46667.1"/>
    <property type="molecule type" value="Genomic_DNA"/>
</dbReference>
<dbReference type="InterPro" id="IPR051884">
    <property type="entry name" value="Bis(5'-adenosyl)-TPase_reg"/>
</dbReference>
<keyword evidence="11" id="KW-1185">Reference proteome</keyword>
<evidence type="ECO:0000256" key="7">
    <source>
        <dbReference type="PROSITE-ProRule" id="PRU00464"/>
    </source>
</evidence>
<feature type="short sequence motif" description="Histidine triad motif" evidence="4 7">
    <location>
        <begin position="97"/>
        <end position="101"/>
    </location>
</feature>
<proteinExistence type="predicted"/>
<feature type="site" description="Important for induction of apoptosis" evidence="6">
    <location>
        <position position="117"/>
    </location>
</feature>
<dbReference type="InterPro" id="IPR001310">
    <property type="entry name" value="Histidine_triad_HIT"/>
</dbReference>
<dbReference type="InterPro" id="IPR019808">
    <property type="entry name" value="Histidine_triad_CS"/>
</dbReference>
<sequence length="166" mass="19534">MSEIQYYFGQYKIHKSQIFFNSKYSFGLVNLKPISPGHVLVIPRRIVKRFSDVTKEELNDLFESVQIIGKEIEKAYQGKSLTITIQDGPAAGQTVEHVHVHVIPRSEHDWKNNDDIYDEVDKSEWNNKEPKNKVDNEERKPRTEQEMAEEAAKLRPLFKQYENIWD</sequence>
<dbReference type="PROSITE" id="PS00892">
    <property type="entry name" value="HIT_1"/>
    <property type="match status" value="1"/>
</dbReference>
<evidence type="ECO:0000256" key="4">
    <source>
        <dbReference type="PIRSR" id="PIRSR601310-3"/>
    </source>
</evidence>
<dbReference type="Gene3D" id="3.30.428.10">
    <property type="entry name" value="HIT-like"/>
    <property type="match status" value="1"/>
</dbReference>
<dbReference type="AlphaFoldDB" id="A0A1Y2CID2"/>
<evidence type="ECO:0000256" key="3">
    <source>
        <dbReference type="PIRSR" id="PIRSR601310-1"/>
    </source>
</evidence>
<dbReference type="PROSITE" id="PS51084">
    <property type="entry name" value="HIT_2"/>
    <property type="match status" value="1"/>
</dbReference>
<dbReference type="GO" id="GO:0016787">
    <property type="term" value="F:hydrolase activity"/>
    <property type="evidence" value="ECO:0007669"/>
    <property type="project" value="UniProtKB-KW"/>
</dbReference>
<comment type="caution">
    <text evidence="10">The sequence shown here is derived from an EMBL/GenBank/DDBJ whole genome shotgun (WGS) entry which is preliminary data.</text>
</comment>
<dbReference type="PANTHER" id="PTHR46243:SF1">
    <property type="entry name" value="BIS(5'-ADENOSYL)-TRIPHOSPHATASE"/>
    <property type="match status" value="1"/>
</dbReference>
<dbReference type="PANTHER" id="PTHR46243">
    <property type="entry name" value="BIS(5'-ADENOSYL)-TRIPHOSPHATASE"/>
    <property type="match status" value="1"/>
</dbReference>
<dbReference type="InterPro" id="IPR039383">
    <property type="entry name" value="FHIT"/>
</dbReference>
<evidence type="ECO:0000256" key="8">
    <source>
        <dbReference type="SAM" id="MobiDB-lite"/>
    </source>
</evidence>
<organism evidence="10 11">
    <name type="scientific">Neocallimastix californiae</name>
    <dbReference type="NCBI Taxonomy" id="1754190"/>
    <lineage>
        <taxon>Eukaryota</taxon>
        <taxon>Fungi</taxon>
        <taxon>Fungi incertae sedis</taxon>
        <taxon>Chytridiomycota</taxon>
        <taxon>Chytridiomycota incertae sedis</taxon>
        <taxon>Neocallimastigomycetes</taxon>
        <taxon>Neocallimastigales</taxon>
        <taxon>Neocallimastigaceae</taxon>
        <taxon>Neocallimastix</taxon>
    </lineage>
</organism>
<dbReference type="InterPro" id="IPR011146">
    <property type="entry name" value="HIT-like"/>
</dbReference>
<keyword evidence="2" id="KW-0378">Hydrolase</keyword>
<dbReference type="Proteomes" id="UP000193920">
    <property type="component" value="Unassembled WGS sequence"/>
</dbReference>
<name>A0A1Y2CID2_9FUNG</name>
<feature type="domain" description="HIT" evidence="9">
    <location>
        <begin position="4"/>
        <end position="112"/>
    </location>
</feature>
<feature type="binding site" evidence="5">
    <location>
        <begin position="92"/>
        <end position="95"/>
    </location>
    <ligand>
        <name>substrate</name>
    </ligand>
</feature>
<dbReference type="Pfam" id="PF01230">
    <property type="entry name" value="HIT"/>
    <property type="match status" value="1"/>
</dbReference>
<evidence type="ECO:0000313" key="11">
    <source>
        <dbReference type="Proteomes" id="UP000193920"/>
    </source>
</evidence>
<evidence type="ECO:0000256" key="5">
    <source>
        <dbReference type="PIRSR" id="PIRSR639383-2"/>
    </source>
</evidence>
<evidence type="ECO:0000259" key="9">
    <source>
        <dbReference type="PROSITE" id="PS51084"/>
    </source>
</evidence>
<evidence type="ECO:0000313" key="10">
    <source>
        <dbReference type="EMBL" id="ORY46667.1"/>
    </source>
</evidence>
<dbReference type="InterPro" id="IPR036265">
    <property type="entry name" value="HIT-like_sf"/>
</dbReference>
<feature type="active site" description="Tele-AMP-histidine intermediate" evidence="3">
    <location>
        <position position="99"/>
    </location>
</feature>
<evidence type="ECO:0000256" key="6">
    <source>
        <dbReference type="PIRSR" id="PIRSR639383-3"/>
    </source>
</evidence>